<dbReference type="EMBL" id="LR796869">
    <property type="protein sequence ID" value="CAB4171813.1"/>
    <property type="molecule type" value="Genomic_DNA"/>
</dbReference>
<reference evidence="4" key="1">
    <citation type="submission" date="2020-05" db="EMBL/GenBank/DDBJ databases">
        <authorList>
            <person name="Chiriac C."/>
            <person name="Salcher M."/>
            <person name="Ghai R."/>
            <person name="Kavagutti S V."/>
        </authorList>
    </citation>
    <scope>NUCLEOTIDE SEQUENCE</scope>
</reference>
<dbReference type="Pfam" id="PF16778">
    <property type="entry name" value="Phage_tail_APC"/>
    <property type="match status" value="1"/>
</dbReference>
<dbReference type="Gene3D" id="6.10.140.1310">
    <property type="match status" value="1"/>
</dbReference>
<dbReference type="InterPro" id="IPR031893">
    <property type="entry name" value="Phage_tail_APC"/>
</dbReference>
<dbReference type="EMBL" id="LR796952">
    <property type="protein sequence ID" value="CAB4177745.1"/>
    <property type="molecule type" value="Genomic_DNA"/>
</dbReference>
<evidence type="ECO:0000256" key="1">
    <source>
        <dbReference type="SAM" id="MobiDB-lite"/>
    </source>
</evidence>
<evidence type="ECO:0000313" key="4">
    <source>
        <dbReference type="EMBL" id="CAB4177745.1"/>
    </source>
</evidence>
<evidence type="ECO:0000313" key="5">
    <source>
        <dbReference type="EMBL" id="CAB4202553.1"/>
    </source>
</evidence>
<evidence type="ECO:0000313" key="6">
    <source>
        <dbReference type="EMBL" id="CAB5229248.1"/>
    </source>
</evidence>
<dbReference type="EMBL" id="LR797317">
    <property type="protein sequence ID" value="CAB4202553.1"/>
    <property type="molecule type" value="Genomic_DNA"/>
</dbReference>
<sequence>MEIRIRATGAVMFESEFRTVAGASWDQTTVEILDQLGADPVLEGPQPSAGRYQTSYRDGVEQIDGQWFTKYSLGPIFTDNEEATAAQQEADYKAQKDAQQAKGVRDDRNKRLADCDWTQLADAPGDKTAWASYRQSLRDVSSQDGFPWDVTWPDKP</sequence>
<feature type="domain" description="Phage tail assembly chaperone-like" evidence="2">
    <location>
        <begin position="103"/>
        <end position="156"/>
    </location>
</feature>
<name>A0A6J5Q8Q8_9CAUD</name>
<protein>
    <submittedName>
        <fullName evidence="4">Phage tail assembly chaperone protein</fullName>
    </submittedName>
</protein>
<feature type="region of interest" description="Disordered" evidence="1">
    <location>
        <begin position="85"/>
        <end position="109"/>
    </location>
</feature>
<organism evidence="4">
    <name type="scientific">uncultured Caudovirales phage</name>
    <dbReference type="NCBI Taxonomy" id="2100421"/>
    <lineage>
        <taxon>Viruses</taxon>
        <taxon>Duplodnaviria</taxon>
        <taxon>Heunggongvirae</taxon>
        <taxon>Uroviricota</taxon>
        <taxon>Caudoviricetes</taxon>
        <taxon>Peduoviridae</taxon>
        <taxon>Maltschvirus</taxon>
        <taxon>Maltschvirus maltsch</taxon>
    </lineage>
</organism>
<accession>A0A6J5Q8Q8</accession>
<proteinExistence type="predicted"/>
<dbReference type="EMBL" id="LR798398">
    <property type="protein sequence ID" value="CAB5229248.1"/>
    <property type="molecule type" value="Genomic_DNA"/>
</dbReference>
<evidence type="ECO:0000313" key="3">
    <source>
        <dbReference type="EMBL" id="CAB4171813.1"/>
    </source>
</evidence>
<gene>
    <name evidence="4" type="ORF">UFOVP1014_45</name>
    <name evidence="5" type="ORF">UFOVP1368_19</name>
    <name evidence="6" type="ORF">UFOVP1552_26</name>
    <name evidence="3" type="ORF">UFOVP933_24</name>
</gene>
<evidence type="ECO:0000259" key="2">
    <source>
        <dbReference type="Pfam" id="PF16778"/>
    </source>
</evidence>